<comment type="caution">
    <text evidence="4">Lacks conserved residue(s) required for the propagation of feature annotation.</text>
</comment>
<protein>
    <recommendedName>
        <fullName evidence="6">PNPLA domain-containing protein</fullName>
    </recommendedName>
</protein>
<evidence type="ECO:0000259" key="6">
    <source>
        <dbReference type="PROSITE" id="PS51635"/>
    </source>
</evidence>
<dbReference type="GO" id="GO:0043531">
    <property type="term" value="F:ADP binding"/>
    <property type="evidence" value="ECO:0007669"/>
    <property type="project" value="InterPro"/>
</dbReference>
<keyword evidence="5" id="KW-0812">Transmembrane</keyword>
<keyword evidence="2" id="KW-0442">Lipid degradation</keyword>
<comment type="caution">
    <text evidence="7">The sequence shown here is derived from an EMBL/GenBank/DDBJ whole genome shotgun (WGS) entry which is preliminary data.</text>
</comment>
<dbReference type="InterPro" id="IPR002182">
    <property type="entry name" value="NB-ARC"/>
</dbReference>
<dbReference type="Gene3D" id="3.40.1090.10">
    <property type="entry name" value="Cytosolic phospholipase A2 catalytic domain"/>
    <property type="match status" value="1"/>
</dbReference>
<keyword evidence="3" id="KW-0443">Lipid metabolism</keyword>
<dbReference type="GO" id="GO:0016020">
    <property type="term" value="C:membrane"/>
    <property type="evidence" value="ECO:0007669"/>
    <property type="project" value="TreeGrafter"/>
</dbReference>
<keyword evidence="5" id="KW-1133">Transmembrane helix</keyword>
<feature type="domain" description="PNPLA" evidence="6">
    <location>
        <begin position="16"/>
        <end position="216"/>
    </location>
</feature>
<evidence type="ECO:0000256" key="3">
    <source>
        <dbReference type="ARBA" id="ARBA00023098"/>
    </source>
</evidence>
<proteinExistence type="predicted"/>
<feature type="transmembrane region" description="Helical" evidence="5">
    <location>
        <begin position="12"/>
        <end position="32"/>
    </location>
</feature>
<dbReference type="EMBL" id="CAJMWS010000902">
    <property type="protein sequence ID" value="CAE6468299.1"/>
    <property type="molecule type" value="Genomic_DNA"/>
</dbReference>
<dbReference type="InterPro" id="IPR016035">
    <property type="entry name" value="Acyl_Trfase/lysoPLipase"/>
</dbReference>
<reference evidence="7" key="1">
    <citation type="submission" date="2021-01" db="EMBL/GenBank/DDBJ databases">
        <authorList>
            <person name="Kaushik A."/>
        </authorList>
    </citation>
    <scope>NUCLEOTIDE SEQUENCE</scope>
    <source>
        <strain evidence="7">AG1-1C</strain>
    </source>
</reference>
<feature type="short sequence motif" description="GXGXXG" evidence="4">
    <location>
        <begin position="20"/>
        <end position="25"/>
    </location>
</feature>
<evidence type="ECO:0000313" key="8">
    <source>
        <dbReference type="Proteomes" id="UP000663846"/>
    </source>
</evidence>
<organism evidence="7 8">
    <name type="scientific">Rhizoctonia solani</name>
    <dbReference type="NCBI Taxonomy" id="456999"/>
    <lineage>
        <taxon>Eukaryota</taxon>
        <taxon>Fungi</taxon>
        <taxon>Dikarya</taxon>
        <taxon>Basidiomycota</taxon>
        <taxon>Agaricomycotina</taxon>
        <taxon>Agaricomycetes</taxon>
        <taxon>Cantharellales</taxon>
        <taxon>Ceratobasidiaceae</taxon>
        <taxon>Rhizoctonia</taxon>
    </lineage>
</organism>
<dbReference type="SUPFAM" id="SSF52540">
    <property type="entry name" value="P-loop containing nucleoside triphosphate hydrolases"/>
    <property type="match status" value="1"/>
</dbReference>
<dbReference type="GO" id="GO:0046486">
    <property type="term" value="P:glycerolipid metabolic process"/>
    <property type="evidence" value="ECO:0007669"/>
    <property type="project" value="UniProtKB-ARBA"/>
</dbReference>
<dbReference type="PANTHER" id="PTHR24185:SF1">
    <property type="entry name" value="CALCIUM-INDEPENDENT PHOSPHOLIPASE A2-GAMMA"/>
    <property type="match status" value="1"/>
</dbReference>
<dbReference type="InterPro" id="IPR027417">
    <property type="entry name" value="P-loop_NTPase"/>
</dbReference>
<dbReference type="PROSITE" id="PS51635">
    <property type="entry name" value="PNPLA"/>
    <property type="match status" value="1"/>
</dbReference>
<evidence type="ECO:0000256" key="5">
    <source>
        <dbReference type="SAM" id="Phobius"/>
    </source>
</evidence>
<evidence type="ECO:0000313" key="7">
    <source>
        <dbReference type="EMBL" id="CAE6468299.1"/>
    </source>
</evidence>
<dbReference type="AlphaFoldDB" id="A0A8H3GVC9"/>
<keyword evidence="1" id="KW-0378">Hydrolase</keyword>
<evidence type="ECO:0000256" key="4">
    <source>
        <dbReference type="PROSITE-ProRule" id="PRU01161"/>
    </source>
</evidence>
<dbReference type="Proteomes" id="UP000663846">
    <property type="component" value="Unassembled WGS sequence"/>
</dbReference>
<dbReference type="SUPFAM" id="SSF52151">
    <property type="entry name" value="FabD/lysophospholipase-like"/>
    <property type="match status" value="1"/>
</dbReference>
<evidence type="ECO:0000256" key="2">
    <source>
        <dbReference type="ARBA" id="ARBA00022963"/>
    </source>
</evidence>
<dbReference type="Pfam" id="PF00931">
    <property type="entry name" value="NB-ARC"/>
    <property type="match status" value="1"/>
</dbReference>
<name>A0A8H3GVC9_9AGAM</name>
<dbReference type="GO" id="GO:0047499">
    <property type="term" value="F:calcium-independent phospholipase A2 activity"/>
    <property type="evidence" value="ECO:0007669"/>
    <property type="project" value="TreeGrafter"/>
</dbReference>
<dbReference type="Pfam" id="PF01734">
    <property type="entry name" value="Patatin"/>
    <property type="match status" value="1"/>
</dbReference>
<sequence length="540" mass="59614">MSKRIEGRPKKGLNILCIDGGGIGGLSSLLLLKEVMLRVQKLGGHNKPVKPCEYFDIIAGAGTGGLAACILGRLRMSIDEAIESFEWIMREIFSAKKLFGTGAFKSTTLREAIIKVIRKATGNGNERMLEEGSGETSSKTMVFAMSKHNMAAELPIIFRSYETFSNAGPDCTIWQAICATMAHPSLFKSFDIPVGTIVESFVDAGVKCSNPLAHVLSENVGLSEWEDLGQVAAHTRAYLARTETMNRLDKAGKAVRQRRAIVAAASIDGQVHSGTVSRMVLKRYPAPTPIFGGREDEIKHVLDCLTSERPERRVCVVYGLGGAGKTQLVLKAIERSEDQWSVVIHVDSSSQTSIKDALQQFASAMAIGETHGATIEWLESQREQWLLVFDGADKPGIELPNYFPKGNHGRIIITTRRGDLKMYAQGPNSTHDVTRMREDEALELLVKLAYQNNKPVLSNQIDAANLLLEEFECFALAIVQAGAYICHANIEFSRYKKLFLARKKDTLEQFNKLADKPDGYSKTVYTTWIMCYDLISPDAQ</sequence>
<dbReference type="GO" id="GO:0016042">
    <property type="term" value="P:lipid catabolic process"/>
    <property type="evidence" value="ECO:0007669"/>
    <property type="project" value="UniProtKB-KW"/>
</dbReference>
<accession>A0A8H3GVC9</accession>
<evidence type="ECO:0000256" key="1">
    <source>
        <dbReference type="ARBA" id="ARBA00022801"/>
    </source>
</evidence>
<dbReference type="PANTHER" id="PTHR24185">
    <property type="entry name" value="CALCIUM-INDEPENDENT PHOSPHOLIPASE A2-GAMMA"/>
    <property type="match status" value="1"/>
</dbReference>
<keyword evidence="5" id="KW-0472">Membrane</keyword>
<dbReference type="GO" id="GO:0019369">
    <property type="term" value="P:arachidonate metabolic process"/>
    <property type="evidence" value="ECO:0007669"/>
    <property type="project" value="TreeGrafter"/>
</dbReference>
<gene>
    <name evidence="7" type="ORF">RDB_LOCUS170631</name>
</gene>
<dbReference type="Gene3D" id="3.40.50.300">
    <property type="entry name" value="P-loop containing nucleotide triphosphate hydrolases"/>
    <property type="match status" value="1"/>
</dbReference>
<dbReference type="InterPro" id="IPR002641">
    <property type="entry name" value="PNPLA_dom"/>
</dbReference>